<dbReference type="NCBIfam" id="TIGR00254">
    <property type="entry name" value="GGDEF"/>
    <property type="match status" value="1"/>
</dbReference>
<evidence type="ECO:0000256" key="2">
    <source>
        <dbReference type="ARBA" id="ARBA00022475"/>
    </source>
</evidence>
<dbReference type="InterPro" id="IPR050469">
    <property type="entry name" value="Diguanylate_Cyclase"/>
</dbReference>
<dbReference type="PROSITE" id="PS50887">
    <property type="entry name" value="GGDEF"/>
    <property type="match status" value="1"/>
</dbReference>
<dbReference type="GO" id="GO:0005886">
    <property type="term" value="C:plasma membrane"/>
    <property type="evidence" value="ECO:0007669"/>
    <property type="project" value="UniProtKB-SubCell"/>
</dbReference>
<keyword evidence="4 6" id="KW-1133">Transmembrane helix</keyword>
<comment type="subcellular location">
    <subcellularLocation>
        <location evidence="1">Cell membrane</location>
        <topology evidence="1">Multi-pass membrane protein</topology>
    </subcellularLocation>
</comment>
<protein>
    <submittedName>
        <fullName evidence="8">Diguanylate cyclase</fullName>
    </submittedName>
</protein>
<name>A0A318TID9_9BACL</name>
<dbReference type="FunFam" id="3.30.70.270:FF:000001">
    <property type="entry name" value="Diguanylate cyclase domain protein"/>
    <property type="match status" value="1"/>
</dbReference>
<evidence type="ECO:0000259" key="7">
    <source>
        <dbReference type="PROSITE" id="PS50887"/>
    </source>
</evidence>
<evidence type="ECO:0000313" key="9">
    <source>
        <dbReference type="Proteomes" id="UP000247416"/>
    </source>
</evidence>
<reference evidence="8 9" key="1">
    <citation type="submission" date="2018-06" db="EMBL/GenBank/DDBJ databases">
        <title>Genomic Encyclopedia of Archaeal and Bacterial Type Strains, Phase II (KMG-II): from individual species to whole genera.</title>
        <authorList>
            <person name="Goeker M."/>
        </authorList>
    </citation>
    <scope>NUCLEOTIDE SEQUENCE [LARGE SCALE GENOMIC DNA]</scope>
    <source>
        <strain evidence="8 9">KACC 16626</strain>
    </source>
</reference>
<dbReference type="EMBL" id="QJTJ01000036">
    <property type="protein sequence ID" value="PYF02848.1"/>
    <property type="molecule type" value="Genomic_DNA"/>
</dbReference>
<keyword evidence="2" id="KW-1003">Cell membrane</keyword>
<comment type="caution">
    <text evidence="8">The sequence shown here is derived from an EMBL/GenBank/DDBJ whole genome shotgun (WGS) entry which is preliminary data.</text>
</comment>
<organism evidence="8 9">
    <name type="scientific">Ureibacillus chungkukjangi</name>
    <dbReference type="NCBI Taxonomy" id="1202712"/>
    <lineage>
        <taxon>Bacteria</taxon>
        <taxon>Bacillati</taxon>
        <taxon>Bacillota</taxon>
        <taxon>Bacilli</taxon>
        <taxon>Bacillales</taxon>
        <taxon>Caryophanaceae</taxon>
        <taxon>Ureibacillus</taxon>
    </lineage>
</organism>
<feature type="transmembrane region" description="Helical" evidence="6">
    <location>
        <begin position="132"/>
        <end position="150"/>
    </location>
</feature>
<dbReference type="Pfam" id="PF00990">
    <property type="entry name" value="GGDEF"/>
    <property type="match status" value="1"/>
</dbReference>
<accession>A0A318TID9</accession>
<evidence type="ECO:0000256" key="6">
    <source>
        <dbReference type="SAM" id="Phobius"/>
    </source>
</evidence>
<feature type="transmembrane region" description="Helical" evidence="6">
    <location>
        <begin position="69"/>
        <end position="95"/>
    </location>
</feature>
<dbReference type="GO" id="GO:0052621">
    <property type="term" value="F:diguanylate cyclase activity"/>
    <property type="evidence" value="ECO:0007669"/>
    <property type="project" value="TreeGrafter"/>
</dbReference>
<sequence length="359" mass="40147">MIIKDLISNLALLWSVIFLHTHFTNATPITPTSPFSKRVLFGLMGGLFSNVLMHYSIPIGDTIVDMRHIPIILMAFYGGPLPAIIGMVLVIIGRFYFGFNLASYLAVILTFTVTFGAIFVFKTNLSKRIQMLISVTIANITFSILISYVLADIKVLAILLPVYWIISYLSAIVSIFLVRYIRNSQRLLNRYKMESSTDALTGLNNVRKFDMIFNELLKNADAKDEMLSLLYIDIDFFKKVNDTFGHKEGDNVLKALGTILKNSIRSFDIVSRNGGEEFTVILLDCSLDRAVEISEKIRVAVENHPFVLSSGKKISITVSIGVACYKDTTRVASSLIEDADDALYQAKRTGRNKVCIANK</sequence>
<dbReference type="InterPro" id="IPR011620">
    <property type="entry name" value="Sig_transdc_His_kinase_LytS_TM"/>
</dbReference>
<dbReference type="SMART" id="SM00267">
    <property type="entry name" value="GGDEF"/>
    <property type="match status" value="1"/>
</dbReference>
<dbReference type="Pfam" id="PF07694">
    <property type="entry name" value="5TM-5TMR_LYT"/>
    <property type="match status" value="1"/>
</dbReference>
<keyword evidence="5 6" id="KW-0472">Membrane</keyword>
<evidence type="ECO:0000256" key="3">
    <source>
        <dbReference type="ARBA" id="ARBA00022692"/>
    </source>
</evidence>
<dbReference type="GO" id="GO:0043709">
    <property type="term" value="P:cell adhesion involved in single-species biofilm formation"/>
    <property type="evidence" value="ECO:0007669"/>
    <property type="project" value="TreeGrafter"/>
</dbReference>
<dbReference type="SUPFAM" id="SSF55073">
    <property type="entry name" value="Nucleotide cyclase"/>
    <property type="match status" value="1"/>
</dbReference>
<dbReference type="InterPro" id="IPR029787">
    <property type="entry name" value="Nucleotide_cyclase"/>
</dbReference>
<dbReference type="PANTHER" id="PTHR45138:SF9">
    <property type="entry name" value="DIGUANYLATE CYCLASE DGCM-RELATED"/>
    <property type="match status" value="1"/>
</dbReference>
<dbReference type="RefSeq" id="WP_107933106.1">
    <property type="nucleotide sequence ID" value="NZ_PYWJ01000004.1"/>
</dbReference>
<dbReference type="GO" id="GO:0071555">
    <property type="term" value="P:cell wall organization"/>
    <property type="evidence" value="ECO:0007669"/>
    <property type="project" value="InterPro"/>
</dbReference>
<feature type="domain" description="GGDEF" evidence="7">
    <location>
        <begin position="225"/>
        <end position="359"/>
    </location>
</feature>
<evidence type="ECO:0000313" key="8">
    <source>
        <dbReference type="EMBL" id="PYF02848.1"/>
    </source>
</evidence>
<proteinExistence type="predicted"/>
<dbReference type="GO" id="GO:0000155">
    <property type="term" value="F:phosphorelay sensor kinase activity"/>
    <property type="evidence" value="ECO:0007669"/>
    <property type="project" value="InterPro"/>
</dbReference>
<dbReference type="AlphaFoldDB" id="A0A318TID9"/>
<keyword evidence="3 6" id="KW-0812">Transmembrane</keyword>
<evidence type="ECO:0000256" key="5">
    <source>
        <dbReference type="ARBA" id="ARBA00023136"/>
    </source>
</evidence>
<dbReference type="Proteomes" id="UP000247416">
    <property type="component" value="Unassembled WGS sequence"/>
</dbReference>
<dbReference type="InterPro" id="IPR043128">
    <property type="entry name" value="Rev_trsase/Diguanyl_cyclase"/>
</dbReference>
<dbReference type="InterPro" id="IPR000160">
    <property type="entry name" value="GGDEF_dom"/>
</dbReference>
<dbReference type="GO" id="GO:1902201">
    <property type="term" value="P:negative regulation of bacterial-type flagellum-dependent cell motility"/>
    <property type="evidence" value="ECO:0007669"/>
    <property type="project" value="TreeGrafter"/>
</dbReference>
<feature type="transmembrane region" description="Helical" evidence="6">
    <location>
        <begin position="36"/>
        <end position="57"/>
    </location>
</feature>
<dbReference type="CDD" id="cd01949">
    <property type="entry name" value="GGDEF"/>
    <property type="match status" value="1"/>
</dbReference>
<gene>
    <name evidence="8" type="ORF">BJ095_1369</name>
</gene>
<feature type="transmembrane region" description="Helical" evidence="6">
    <location>
        <begin position="162"/>
        <end position="181"/>
    </location>
</feature>
<dbReference type="PANTHER" id="PTHR45138">
    <property type="entry name" value="REGULATORY COMPONENTS OF SENSORY TRANSDUCTION SYSTEM"/>
    <property type="match status" value="1"/>
</dbReference>
<feature type="transmembrane region" description="Helical" evidence="6">
    <location>
        <begin position="101"/>
        <end position="120"/>
    </location>
</feature>
<keyword evidence="9" id="KW-1185">Reference proteome</keyword>
<dbReference type="Gene3D" id="3.30.70.270">
    <property type="match status" value="1"/>
</dbReference>
<dbReference type="OrthoDB" id="9759607at2"/>
<evidence type="ECO:0000256" key="1">
    <source>
        <dbReference type="ARBA" id="ARBA00004651"/>
    </source>
</evidence>
<evidence type="ECO:0000256" key="4">
    <source>
        <dbReference type="ARBA" id="ARBA00022989"/>
    </source>
</evidence>